<dbReference type="EMBL" id="PTJC01000006">
    <property type="protein sequence ID" value="PPK86223.1"/>
    <property type="molecule type" value="Genomic_DNA"/>
</dbReference>
<evidence type="ECO:0000259" key="1">
    <source>
        <dbReference type="Pfam" id="PF01266"/>
    </source>
</evidence>
<dbReference type="Proteomes" id="UP000237662">
    <property type="component" value="Unassembled WGS sequence"/>
</dbReference>
<reference evidence="2 3" key="1">
    <citation type="submission" date="2018-02" db="EMBL/GenBank/DDBJ databases">
        <title>Genomic Encyclopedia of Archaeal and Bacterial Type Strains, Phase II (KMG-II): from individual species to whole genera.</title>
        <authorList>
            <person name="Goeker M."/>
        </authorList>
    </citation>
    <scope>NUCLEOTIDE SEQUENCE [LARGE SCALE GENOMIC DNA]</scope>
    <source>
        <strain evidence="2 3">DSM 29526</strain>
    </source>
</reference>
<dbReference type="Gene3D" id="3.30.9.10">
    <property type="entry name" value="D-Amino Acid Oxidase, subunit A, domain 2"/>
    <property type="match status" value="1"/>
</dbReference>
<proteinExistence type="predicted"/>
<gene>
    <name evidence="2" type="ORF">CLV84_3145</name>
</gene>
<protein>
    <submittedName>
        <fullName evidence="2">Glycine/D-amino acid oxidase-like deaminating enzyme</fullName>
    </submittedName>
</protein>
<feature type="domain" description="FAD dependent oxidoreductase" evidence="1">
    <location>
        <begin position="16"/>
        <end position="344"/>
    </location>
</feature>
<dbReference type="Pfam" id="PF01266">
    <property type="entry name" value="DAO"/>
    <property type="match status" value="1"/>
</dbReference>
<dbReference type="AlphaFoldDB" id="A0A2S6I4X7"/>
<dbReference type="SUPFAM" id="SSF51905">
    <property type="entry name" value="FAD/NAD(P)-binding domain"/>
    <property type="match status" value="1"/>
</dbReference>
<dbReference type="GO" id="GO:0005737">
    <property type="term" value="C:cytoplasm"/>
    <property type="evidence" value="ECO:0007669"/>
    <property type="project" value="TreeGrafter"/>
</dbReference>
<dbReference type="InterPro" id="IPR006076">
    <property type="entry name" value="FAD-dep_OxRdtase"/>
</dbReference>
<sequence length="365" mass="40397">MAACFGPAYLSAKTIDYLIVGQGLAGTLIGYRLECAGHSVHYIDAPEQTAASAVAAGIINPITGRRFVKSWRIDDLLPEARKLYAELERTLGVPIWHDIPLVRTLFNRGDQNDWLARSGDPGYDDYLDDDPALGGIPAITEPAFSYAGVRHSARVDVALLVERFRARLRGEQRISETALDYGDLSVGGTRISLVLGDRTRIYDRVIFCEGWRSRSNPWFGDLPYGGNKGEVLIVKTEAPLLDRLFKHRIFLVPQSDDTYWVGATSQNLWTDEGPTPDARKYLEDRLRELITVPYEIVDHRAAVRPTIRDRRPVIGVHPEHPTLWIFNGLGTKGASLAPLVSRWLLAALAGDAAVPGEVDLGRFGG</sequence>
<dbReference type="RefSeq" id="WP_245911530.1">
    <property type="nucleotide sequence ID" value="NZ_PTJC01000006.1"/>
</dbReference>
<dbReference type="InterPro" id="IPR036188">
    <property type="entry name" value="FAD/NAD-bd_sf"/>
</dbReference>
<dbReference type="PANTHER" id="PTHR13847">
    <property type="entry name" value="SARCOSINE DEHYDROGENASE-RELATED"/>
    <property type="match status" value="1"/>
</dbReference>
<dbReference type="Gene3D" id="3.50.50.60">
    <property type="entry name" value="FAD/NAD(P)-binding domain"/>
    <property type="match status" value="1"/>
</dbReference>
<name>A0A2S6I4X7_9BACT</name>
<evidence type="ECO:0000313" key="3">
    <source>
        <dbReference type="Proteomes" id="UP000237662"/>
    </source>
</evidence>
<evidence type="ECO:0000313" key="2">
    <source>
        <dbReference type="EMBL" id="PPK86223.1"/>
    </source>
</evidence>
<organism evidence="2 3">
    <name type="scientific">Neolewinella xylanilytica</name>
    <dbReference type="NCBI Taxonomy" id="1514080"/>
    <lineage>
        <taxon>Bacteria</taxon>
        <taxon>Pseudomonadati</taxon>
        <taxon>Bacteroidota</taxon>
        <taxon>Saprospiria</taxon>
        <taxon>Saprospirales</taxon>
        <taxon>Lewinellaceae</taxon>
        <taxon>Neolewinella</taxon>
    </lineage>
</organism>
<accession>A0A2S6I4X7</accession>
<comment type="caution">
    <text evidence="2">The sequence shown here is derived from an EMBL/GenBank/DDBJ whole genome shotgun (WGS) entry which is preliminary data.</text>
</comment>
<dbReference type="SUPFAM" id="SSF54373">
    <property type="entry name" value="FAD-linked reductases, C-terminal domain"/>
    <property type="match status" value="1"/>
</dbReference>
<keyword evidence="3" id="KW-1185">Reference proteome</keyword>